<dbReference type="GeneID" id="82205773"/>
<dbReference type="KEGG" id="ril:CRIB_1741"/>
<name>A0A1V1I2A9_9FIRM</name>
<accession>A0A1V1I2A9</accession>
<dbReference type="Proteomes" id="UP000245622">
    <property type="component" value="Chromosome 1"/>
</dbReference>
<dbReference type="AlphaFoldDB" id="A0A1V1I2A9"/>
<evidence type="ECO:0000259" key="1">
    <source>
        <dbReference type="Pfam" id="PF00882"/>
    </source>
</evidence>
<dbReference type="Pfam" id="PF00882">
    <property type="entry name" value="Zn_dep_PLPC"/>
    <property type="match status" value="1"/>
</dbReference>
<gene>
    <name evidence="2" type="ORF">CRIB_1741</name>
</gene>
<organism evidence="2 3">
    <name type="scientific">Romboutsia ilealis</name>
    <dbReference type="NCBI Taxonomy" id="1115758"/>
    <lineage>
        <taxon>Bacteria</taxon>
        <taxon>Bacillati</taxon>
        <taxon>Bacillota</taxon>
        <taxon>Clostridia</taxon>
        <taxon>Peptostreptococcales</taxon>
        <taxon>Peptostreptococcaceae</taxon>
        <taxon>Romboutsia</taxon>
    </lineage>
</organism>
<keyword evidence="3" id="KW-1185">Reference proteome</keyword>
<evidence type="ECO:0000313" key="2">
    <source>
        <dbReference type="EMBL" id="CED94348.1"/>
    </source>
</evidence>
<dbReference type="EMBL" id="LN555523">
    <property type="protein sequence ID" value="CED94348.1"/>
    <property type="molecule type" value="Genomic_DNA"/>
</dbReference>
<feature type="domain" description="Phospholipase C/D" evidence="1">
    <location>
        <begin position="6"/>
        <end position="178"/>
    </location>
</feature>
<dbReference type="RefSeq" id="WP_180701879.1">
    <property type="nucleotide sequence ID" value="NZ_CAONDH010000042.1"/>
</dbReference>
<sequence>MPGCITHYIFAKDCFDKLENDNLKNILSKNINIFLIGSCGPNFFEYCNNVPNIFSKNLANISNLIHNKNINLFFEEMINYSINNPYIKCIFNQDNFTDISISYFCGFLSHYILDRSVHPYIFYLQLNLKNQYKLKSNTSLHKSIETHIDSLLLYKLKYSIPTDFIKDININLSNNEMLMLCDMYNFLLKYVFNKNISYNDICKSLSTFKKTQIKLVYSSSIYSKLYLFIKNLLCKTGYIENKTYSNHTHCVNDLLNEKKSTWIDPFSKEEYNKSLIDIYYDSEHLYLEIVNIFYQYIQNNKKMMDIINKIENKSYITNQNFNTIYNINL</sequence>
<reference evidence="2 3" key="1">
    <citation type="submission" date="2014-04" db="EMBL/GenBank/DDBJ databases">
        <authorList>
            <person name="Hornung B.V."/>
        </authorList>
    </citation>
    <scope>NUCLEOTIDE SEQUENCE [LARGE SCALE GENOMIC DNA]</scope>
    <source>
        <strain evidence="2 3">CRIB</strain>
    </source>
</reference>
<dbReference type="InterPro" id="IPR029002">
    <property type="entry name" value="PLPC/GPLD1"/>
</dbReference>
<proteinExistence type="predicted"/>
<protein>
    <submittedName>
        <fullName evidence="2">Zinc dependent phospholipase C</fullName>
    </submittedName>
</protein>
<evidence type="ECO:0000313" key="3">
    <source>
        <dbReference type="Proteomes" id="UP000245622"/>
    </source>
</evidence>